<name>A0A9N9P800_9GLOM</name>
<feature type="non-terminal residue" evidence="1">
    <location>
        <position position="272"/>
    </location>
</feature>
<organism evidence="1 2">
    <name type="scientific">Dentiscutata erythropus</name>
    <dbReference type="NCBI Taxonomy" id="1348616"/>
    <lineage>
        <taxon>Eukaryota</taxon>
        <taxon>Fungi</taxon>
        <taxon>Fungi incertae sedis</taxon>
        <taxon>Mucoromycota</taxon>
        <taxon>Glomeromycotina</taxon>
        <taxon>Glomeromycetes</taxon>
        <taxon>Diversisporales</taxon>
        <taxon>Gigasporaceae</taxon>
        <taxon>Dentiscutata</taxon>
    </lineage>
</organism>
<proteinExistence type="predicted"/>
<dbReference type="AlphaFoldDB" id="A0A9N9P800"/>
<dbReference type="OrthoDB" id="2449280at2759"/>
<protein>
    <submittedName>
        <fullName evidence="1">12619_t:CDS:1</fullName>
    </submittedName>
</protein>
<keyword evidence="2" id="KW-1185">Reference proteome</keyword>
<evidence type="ECO:0000313" key="1">
    <source>
        <dbReference type="EMBL" id="CAG8798768.1"/>
    </source>
</evidence>
<gene>
    <name evidence="1" type="ORF">DERYTH_LOCUS22942</name>
</gene>
<reference evidence="1" key="1">
    <citation type="submission" date="2021-06" db="EMBL/GenBank/DDBJ databases">
        <authorList>
            <person name="Kallberg Y."/>
            <person name="Tangrot J."/>
            <person name="Rosling A."/>
        </authorList>
    </citation>
    <scope>NUCLEOTIDE SEQUENCE</scope>
    <source>
        <strain evidence="1">MA453B</strain>
    </source>
</reference>
<dbReference type="Proteomes" id="UP000789405">
    <property type="component" value="Unassembled WGS sequence"/>
</dbReference>
<comment type="caution">
    <text evidence="1">The sequence shown here is derived from an EMBL/GenBank/DDBJ whole genome shotgun (WGS) entry which is preliminary data.</text>
</comment>
<evidence type="ECO:0000313" key="2">
    <source>
        <dbReference type="Proteomes" id="UP000789405"/>
    </source>
</evidence>
<accession>A0A9N9P800</accession>
<dbReference type="EMBL" id="CAJVPY010033273">
    <property type="protein sequence ID" value="CAG8798768.1"/>
    <property type="molecule type" value="Genomic_DNA"/>
</dbReference>
<sequence length="272" mass="31170">MPKAKKSTLLNESDDCISFFIDQATVKNTKCSTSNWLKKFNDHCKEYTLDGSIETILNPKDLESNLIHFFSYAKRSDKEEYSQFSTLNTLLNKKFKWLSAKGKGETKGSESLTVDECFHILKHNCTSENTPWDGGYDIVIYKFKTNQCGINNPGQADRISIPNLEYINNVYNKYFSKQFNNINLHFYLQAIDENPKDEQTWYKDKHVGEKKLGAHLRYIVIASGIDISNCKITNQSGHQINPLLTKKAILTNTTTQVDNITPTFQTAKKILQ</sequence>